<dbReference type="PANTHER" id="PTHR36508:SF1">
    <property type="entry name" value="PROTEIN SLYX"/>
    <property type="match status" value="1"/>
</dbReference>
<name>A0A3B0RFW7_9ZZZZ</name>
<gene>
    <name evidence="1" type="ORF">MNBD_ALPHA02-155</name>
</gene>
<dbReference type="Gene3D" id="1.20.5.300">
    <property type="match status" value="1"/>
</dbReference>
<dbReference type="AlphaFoldDB" id="A0A3B0RFW7"/>
<protein>
    <recommendedName>
        <fullName evidence="2">Protein SlyX homolog</fullName>
    </recommendedName>
</protein>
<organism evidence="1">
    <name type="scientific">hydrothermal vent metagenome</name>
    <dbReference type="NCBI Taxonomy" id="652676"/>
    <lineage>
        <taxon>unclassified sequences</taxon>
        <taxon>metagenomes</taxon>
        <taxon>ecological metagenomes</taxon>
    </lineage>
</organism>
<dbReference type="PANTHER" id="PTHR36508">
    <property type="entry name" value="PROTEIN SLYX"/>
    <property type="match status" value="1"/>
</dbReference>
<dbReference type="InterPro" id="IPR007236">
    <property type="entry name" value="SlyX"/>
</dbReference>
<proteinExistence type="predicted"/>
<reference evidence="1" key="1">
    <citation type="submission" date="2018-06" db="EMBL/GenBank/DDBJ databases">
        <authorList>
            <person name="Zhirakovskaya E."/>
        </authorList>
    </citation>
    <scope>NUCLEOTIDE SEQUENCE</scope>
</reference>
<accession>A0A3B0RFW7</accession>
<sequence>MTTNDERLSQIEQTITYQDQQIQDLSDMVSQQWTEIDRLKKRLAQAKQRLEILENPAEEGGMTHEKPPHY</sequence>
<dbReference type="EMBL" id="UOED01000062">
    <property type="protein sequence ID" value="VAV90812.1"/>
    <property type="molecule type" value="Genomic_DNA"/>
</dbReference>
<evidence type="ECO:0000313" key="1">
    <source>
        <dbReference type="EMBL" id="VAV90812.1"/>
    </source>
</evidence>
<evidence type="ECO:0008006" key="2">
    <source>
        <dbReference type="Google" id="ProtNLM"/>
    </source>
</evidence>
<dbReference type="Pfam" id="PF04102">
    <property type="entry name" value="SlyX"/>
    <property type="match status" value="1"/>
</dbReference>